<reference evidence="1 2" key="1">
    <citation type="submission" date="2012-03" db="EMBL/GenBank/DDBJ databases">
        <title>The Genome Sequence of Bartonella taylorii 8TBB.</title>
        <authorList>
            <consortium name="The Broad Institute Genome Sequencing Platform"/>
            <consortium name="The Broad Institute Genome Sequencing Center for Infectious Disease"/>
            <person name="Feldgarden M."/>
            <person name="Kirby J."/>
            <person name="Kosoy M."/>
            <person name="Birtles R."/>
            <person name="Probert W.S."/>
            <person name="Chiaraviglio L."/>
            <person name="Young S.K."/>
            <person name="Zeng Q."/>
            <person name="Gargeya S."/>
            <person name="Fitzgerald M."/>
            <person name="Haas B."/>
            <person name="Abouelleil A."/>
            <person name="Alvarado L."/>
            <person name="Arachchi H.M."/>
            <person name="Berlin A."/>
            <person name="Chapman S.B."/>
            <person name="Gearin G."/>
            <person name="Goldberg J."/>
            <person name="Griggs A."/>
            <person name="Gujja S."/>
            <person name="Hansen M."/>
            <person name="Heiman D."/>
            <person name="Howarth C."/>
            <person name="Larimer J."/>
            <person name="Lui A."/>
            <person name="MacDonald P.J.P."/>
            <person name="McCowen C."/>
            <person name="Montmayeur A."/>
            <person name="Murphy C."/>
            <person name="Neiman D."/>
            <person name="Pearson M."/>
            <person name="Priest M."/>
            <person name="Roberts A."/>
            <person name="Saif S."/>
            <person name="Shea T."/>
            <person name="Sisk P."/>
            <person name="Stolte C."/>
            <person name="Sykes S."/>
            <person name="Wortman J."/>
            <person name="Nusbaum C."/>
            <person name="Birren B."/>
        </authorList>
    </citation>
    <scope>NUCLEOTIDE SEQUENCE [LARGE SCALE GENOMIC DNA]</scope>
    <source>
        <strain evidence="1 2">8TBB</strain>
    </source>
</reference>
<accession>A0A9P2RZ86</accession>
<dbReference type="Proteomes" id="UP000002648">
    <property type="component" value="Unassembled WGS sequence"/>
</dbReference>
<dbReference type="AlphaFoldDB" id="A0A9P2RZ86"/>
<evidence type="ECO:0000313" key="1">
    <source>
        <dbReference type="EMBL" id="EJF94547.1"/>
    </source>
</evidence>
<comment type="caution">
    <text evidence="1">The sequence shown here is derived from an EMBL/GenBank/DDBJ whole genome shotgun (WGS) entry which is preliminary data.</text>
</comment>
<protein>
    <submittedName>
        <fullName evidence="1">Uncharacterized protein</fullName>
    </submittedName>
</protein>
<name>A0A9P2RZ86_BARTA</name>
<keyword evidence="2" id="KW-1185">Reference proteome</keyword>
<sequence length="81" mass="9508">MLCAQIDMVLKTTLKVQDSTRFSILCLMYVPLESVIFLSHDEEKLEVYDHQIQSIFTRILQQREEPTRVYKESGCLALIEE</sequence>
<evidence type="ECO:0000313" key="2">
    <source>
        <dbReference type="Proteomes" id="UP000002648"/>
    </source>
</evidence>
<organism evidence="1 2">
    <name type="scientific">Bartonella taylorii 8TBB</name>
    <dbReference type="NCBI Taxonomy" id="1094560"/>
    <lineage>
        <taxon>Bacteria</taxon>
        <taxon>Pseudomonadati</taxon>
        <taxon>Pseudomonadota</taxon>
        <taxon>Alphaproteobacteria</taxon>
        <taxon>Hyphomicrobiales</taxon>
        <taxon>Bartonellaceae</taxon>
        <taxon>Bartonella</taxon>
    </lineage>
</organism>
<gene>
    <name evidence="1" type="ORF">ME9_00860</name>
</gene>
<proteinExistence type="predicted"/>
<dbReference type="EMBL" id="AIMD01000033">
    <property type="protein sequence ID" value="EJF94547.1"/>
    <property type="molecule type" value="Genomic_DNA"/>
</dbReference>